<proteinExistence type="predicted"/>
<reference evidence="2" key="1">
    <citation type="submission" date="2020-05" db="EMBL/GenBank/DDBJ databases">
        <authorList>
            <person name="Chiriac C."/>
            <person name="Salcher M."/>
            <person name="Ghai R."/>
            <person name="Kavagutti S V."/>
        </authorList>
    </citation>
    <scope>NUCLEOTIDE SEQUENCE</scope>
</reference>
<evidence type="ECO:0000313" key="1">
    <source>
        <dbReference type="EMBL" id="CAB4128718.1"/>
    </source>
</evidence>
<organism evidence="2">
    <name type="scientific">uncultured Caudovirales phage</name>
    <dbReference type="NCBI Taxonomy" id="2100421"/>
    <lineage>
        <taxon>Viruses</taxon>
        <taxon>Duplodnaviria</taxon>
        <taxon>Heunggongvirae</taxon>
        <taxon>Uroviricota</taxon>
        <taxon>Caudoviricetes</taxon>
        <taxon>Peduoviridae</taxon>
        <taxon>Maltschvirus</taxon>
        <taxon>Maltschvirus maltsch</taxon>
    </lineage>
</organism>
<protein>
    <submittedName>
        <fullName evidence="2">Uncharacterized protein</fullName>
    </submittedName>
</protein>
<dbReference type="EMBL" id="LR798275">
    <property type="protein sequence ID" value="CAB5219392.1"/>
    <property type="molecule type" value="Genomic_DNA"/>
</dbReference>
<evidence type="ECO:0000313" key="2">
    <source>
        <dbReference type="EMBL" id="CAB5219392.1"/>
    </source>
</evidence>
<name>A0A6J7WRM4_9CAUD</name>
<dbReference type="EMBL" id="LR796231">
    <property type="protein sequence ID" value="CAB4128718.1"/>
    <property type="molecule type" value="Genomic_DNA"/>
</dbReference>
<gene>
    <name evidence="1" type="ORF">UFOVP113_77</name>
    <name evidence="2" type="ORF">UFOVP225_64</name>
</gene>
<sequence>MKIQIIAETEHLRFEWSGGAYIEVSNKNHTEPHDLISVWDYETDTPTIERSFEGFRTRINEWLSEPQEVTP</sequence>
<accession>A0A6J7WRM4</accession>